<keyword evidence="14" id="KW-1185">Reference proteome</keyword>
<evidence type="ECO:0000256" key="10">
    <source>
        <dbReference type="PIRSR" id="PIRSR610347-2"/>
    </source>
</evidence>
<evidence type="ECO:0000313" key="13">
    <source>
        <dbReference type="EMBL" id="KAK3171297.1"/>
    </source>
</evidence>
<evidence type="ECO:0000256" key="6">
    <source>
        <dbReference type="ARBA" id="ARBA00022839"/>
    </source>
</evidence>
<evidence type="ECO:0000313" key="14">
    <source>
        <dbReference type="Proteomes" id="UP001276659"/>
    </source>
</evidence>
<feature type="binding site" evidence="10">
    <location>
        <position position="176"/>
    </location>
    <ligand>
        <name>substrate</name>
    </ligand>
</feature>
<organism evidence="13 14">
    <name type="scientific">Lepraria neglecta</name>
    <dbReference type="NCBI Taxonomy" id="209136"/>
    <lineage>
        <taxon>Eukaryota</taxon>
        <taxon>Fungi</taxon>
        <taxon>Dikarya</taxon>
        <taxon>Ascomycota</taxon>
        <taxon>Pezizomycotina</taxon>
        <taxon>Lecanoromycetes</taxon>
        <taxon>OSLEUM clade</taxon>
        <taxon>Lecanoromycetidae</taxon>
        <taxon>Lecanorales</taxon>
        <taxon>Lecanorineae</taxon>
        <taxon>Stereocaulaceae</taxon>
        <taxon>Lepraria</taxon>
    </lineage>
</organism>
<dbReference type="GO" id="GO:0017005">
    <property type="term" value="F:3'-tyrosyl-DNA phosphodiesterase activity"/>
    <property type="evidence" value="ECO:0007669"/>
    <property type="project" value="TreeGrafter"/>
</dbReference>
<keyword evidence="6" id="KW-0269">Exonuclease</keyword>
<name>A0AAE0DI94_9LECA</name>
<dbReference type="EMBL" id="JASNWA010000008">
    <property type="protein sequence ID" value="KAK3171297.1"/>
    <property type="molecule type" value="Genomic_DNA"/>
</dbReference>
<dbReference type="AlphaFoldDB" id="A0AAE0DI94"/>
<dbReference type="GO" id="GO:0003697">
    <property type="term" value="F:single-stranded DNA binding"/>
    <property type="evidence" value="ECO:0007669"/>
    <property type="project" value="TreeGrafter"/>
</dbReference>
<feature type="compositionally biased region" description="Basic and acidic residues" evidence="12">
    <location>
        <begin position="1"/>
        <end position="20"/>
    </location>
</feature>
<evidence type="ECO:0000256" key="12">
    <source>
        <dbReference type="SAM" id="MobiDB-lite"/>
    </source>
</evidence>
<evidence type="ECO:0000256" key="4">
    <source>
        <dbReference type="ARBA" id="ARBA00022763"/>
    </source>
</evidence>
<evidence type="ECO:0000256" key="8">
    <source>
        <dbReference type="ARBA" id="ARBA00023242"/>
    </source>
</evidence>
<dbReference type="PANTHER" id="PTHR12415:SF0">
    <property type="entry name" value="TYROSYL-DNA PHOSPHODIESTERASE 1"/>
    <property type="match status" value="1"/>
</dbReference>
<keyword evidence="8" id="KW-0539">Nucleus</keyword>
<feature type="region of interest" description="Disordered" evidence="12">
    <location>
        <begin position="1"/>
        <end position="30"/>
    </location>
</feature>
<keyword evidence="5" id="KW-0378">Hydrolase</keyword>
<evidence type="ECO:0000256" key="3">
    <source>
        <dbReference type="ARBA" id="ARBA00022722"/>
    </source>
</evidence>
<comment type="similarity">
    <text evidence="2">Belongs to the tyrosyl-DNA phosphodiesterase family.</text>
</comment>
<dbReference type="Pfam" id="PF06087">
    <property type="entry name" value="Tyr-DNA_phospho"/>
    <property type="match status" value="1"/>
</dbReference>
<dbReference type="CDD" id="cd09123">
    <property type="entry name" value="PLDc_Tdp1_2"/>
    <property type="match status" value="1"/>
</dbReference>
<dbReference type="PANTHER" id="PTHR12415">
    <property type="entry name" value="TYROSYL-DNA PHOSPHODIESTERASE 1"/>
    <property type="match status" value="1"/>
</dbReference>
<dbReference type="Gene3D" id="3.30.870.10">
    <property type="entry name" value="Endonuclease Chain A"/>
    <property type="match status" value="2"/>
</dbReference>
<evidence type="ECO:0000256" key="11">
    <source>
        <dbReference type="PIRSR" id="PIRSR610347-3"/>
    </source>
</evidence>
<proteinExistence type="inferred from homology"/>
<feature type="active site" description="Proton donor/acceptor" evidence="9">
    <location>
        <position position="445"/>
    </location>
</feature>
<dbReference type="SUPFAM" id="SSF56024">
    <property type="entry name" value="Phospholipase D/nuclease"/>
    <property type="match status" value="2"/>
</dbReference>
<evidence type="ECO:0008006" key="15">
    <source>
        <dbReference type="Google" id="ProtNLM"/>
    </source>
</evidence>
<protein>
    <recommendedName>
        <fullName evidence="15">Tyrosyl-DNA phosphodiesterase</fullName>
    </recommendedName>
</protein>
<dbReference type="InterPro" id="IPR010347">
    <property type="entry name" value="Tdp1"/>
</dbReference>
<dbReference type="FunFam" id="3.30.870.10:FF:000038">
    <property type="entry name" value="Probable tyrosyl-DNA phosphodiesterase"/>
    <property type="match status" value="1"/>
</dbReference>
<gene>
    <name evidence="13" type="ORF">OEA41_003381</name>
</gene>
<sequence length="576" mass="63572">MDSGKEVKRRRTSDDSEVLRHGSISPPPKRLASALKQHVGGPNIELNIVDKGKGPETLSRYMANNPSRRAVASPVQLNFIEELPAASNVDAVSLGSILSDPMIKECWLFNYLFDMDFVMKHFDPDTRDTVQVKVIHGSWKREDMNGIGIEEAAKRYANIQIVKAYMPEVYGTHHSKMIVLFRHDDLAQVILLTANFIERDWRMSQAIWKTPLLPLQQQATSPAASFPPLGSGPRFKHDLLAYFRGYGPTKLQDLIAQLLNYDFSEVRGALVASLPGKQTIQSLDPEVDFLRGWPGLKRILGRISSKSATPSDPDQQPRVVAQVSSVAAVGEKWLNTTFIPTLSTSPYTGPKTKDGKEPKISIIFPTTNEIRRSVDGYGSGSSIHMKISTPAQAKQLAVLRPMLCHWAGDQTPSISPASVLGALQSAVSSGQNPVREAGRRRAAPHIKTYARFSDNEMKTIDWAMMTSANLSTQAWGAAPSAGGEVRICSYEIGVVVWPTLWDDDDDAAGGEEGKAVMVPVFKKDTPDQEVGRTSVGWRMPYDLPLVPYRDDEKPWCASEPCSEADWMGRVWPGYGA</sequence>
<keyword evidence="4" id="KW-0227">DNA damage</keyword>
<evidence type="ECO:0000256" key="9">
    <source>
        <dbReference type="PIRSR" id="PIRSR610347-1"/>
    </source>
</evidence>
<dbReference type="GO" id="GO:0006281">
    <property type="term" value="P:DNA repair"/>
    <property type="evidence" value="ECO:0007669"/>
    <property type="project" value="UniProtKB-KW"/>
</dbReference>
<feature type="active site" description="Nucleophile" evidence="9">
    <location>
        <position position="174"/>
    </location>
</feature>
<reference evidence="13" key="1">
    <citation type="submission" date="2022-11" db="EMBL/GenBank/DDBJ databases">
        <title>Chromosomal genome sequence assembly and mating type (MAT) locus characterization of the leprose asexual lichenized fungus Lepraria neglecta (Nyl.) Erichsen.</title>
        <authorList>
            <person name="Allen J.L."/>
            <person name="Pfeffer B."/>
        </authorList>
    </citation>
    <scope>NUCLEOTIDE SEQUENCE</scope>
    <source>
        <strain evidence="13">Allen 5258</strain>
    </source>
</reference>
<dbReference type="GO" id="GO:0003690">
    <property type="term" value="F:double-stranded DNA binding"/>
    <property type="evidence" value="ECO:0007669"/>
    <property type="project" value="TreeGrafter"/>
</dbReference>
<keyword evidence="7" id="KW-0234">DNA repair</keyword>
<evidence type="ECO:0000256" key="2">
    <source>
        <dbReference type="ARBA" id="ARBA00010205"/>
    </source>
</evidence>
<dbReference type="GO" id="GO:0005634">
    <property type="term" value="C:nucleus"/>
    <property type="evidence" value="ECO:0007669"/>
    <property type="project" value="UniProtKB-SubCell"/>
</dbReference>
<comment type="caution">
    <text evidence="13">The sequence shown here is derived from an EMBL/GenBank/DDBJ whole genome shotgun (WGS) entry which is preliminary data.</text>
</comment>
<accession>A0AAE0DI94</accession>
<dbReference type="Proteomes" id="UP001276659">
    <property type="component" value="Unassembled WGS sequence"/>
</dbReference>
<dbReference type="GO" id="GO:0004527">
    <property type="term" value="F:exonuclease activity"/>
    <property type="evidence" value="ECO:0007669"/>
    <property type="project" value="UniProtKB-KW"/>
</dbReference>
<comment type="subcellular location">
    <subcellularLocation>
        <location evidence="1">Nucleus</location>
    </subcellularLocation>
</comment>
<evidence type="ECO:0000256" key="5">
    <source>
        <dbReference type="ARBA" id="ARBA00022801"/>
    </source>
</evidence>
<feature type="site" description="Interaction with DNA" evidence="11">
    <location>
        <position position="471"/>
    </location>
</feature>
<feature type="binding site" evidence="10">
    <location>
        <position position="447"/>
    </location>
    <ligand>
        <name>substrate</name>
    </ligand>
</feature>
<keyword evidence="3" id="KW-0540">Nuclease</keyword>
<evidence type="ECO:0000256" key="7">
    <source>
        <dbReference type="ARBA" id="ARBA00023204"/>
    </source>
</evidence>
<evidence type="ECO:0000256" key="1">
    <source>
        <dbReference type="ARBA" id="ARBA00004123"/>
    </source>
</evidence>